<evidence type="ECO:0000256" key="4">
    <source>
        <dbReference type="ARBA" id="ARBA00023016"/>
    </source>
</evidence>
<feature type="coiled-coil region" evidence="9">
    <location>
        <begin position="139"/>
        <end position="166"/>
    </location>
</feature>
<keyword evidence="9" id="KW-0175">Coiled coil</keyword>
<evidence type="ECO:0000256" key="6">
    <source>
        <dbReference type="ARBA" id="ARBA00023163"/>
    </source>
</evidence>
<evidence type="ECO:0000256" key="3">
    <source>
        <dbReference type="ARBA" id="ARBA00023015"/>
    </source>
</evidence>
<dbReference type="FunFam" id="1.10.10.10:FF:000057">
    <property type="entry name" value="Heat shock transcription factor 1"/>
    <property type="match status" value="1"/>
</dbReference>
<organism evidence="12 13">
    <name type="scientific">Acacia crassicarpa</name>
    <name type="common">northern wattle</name>
    <dbReference type="NCBI Taxonomy" id="499986"/>
    <lineage>
        <taxon>Eukaryota</taxon>
        <taxon>Viridiplantae</taxon>
        <taxon>Streptophyta</taxon>
        <taxon>Embryophyta</taxon>
        <taxon>Tracheophyta</taxon>
        <taxon>Spermatophyta</taxon>
        <taxon>Magnoliopsida</taxon>
        <taxon>eudicotyledons</taxon>
        <taxon>Gunneridae</taxon>
        <taxon>Pentapetalae</taxon>
        <taxon>rosids</taxon>
        <taxon>fabids</taxon>
        <taxon>Fabales</taxon>
        <taxon>Fabaceae</taxon>
        <taxon>Caesalpinioideae</taxon>
        <taxon>mimosoid clade</taxon>
        <taxon>Acacieae</taxon>
        <taxon>Acacia</taxon>
    </lineage>
</organism>
<evidence type="ECO:0000256" key="5">
    <source>
        <dbReference type="ARBA" id="ARBA00023125"/>
    </source>
</evidence>
<comment type="similarity">
    <text evidence="8">Belongs to the HSF family. Class A subfamily.</text>
</comment>
<feature type="domain" description="HSF-type DNA-binding" evidence="11">
    <location>
        <begin position="62"/>
        <end position="86"/>
    </location>
</feature>
<accession>A0AAE1M815</accession>
<dbReference type="Proteomes" id="UP001293593">
    <property type="component" value="Unassembled WGS sequence"/>
</dbReference>
<reference evidence="12" key="1">
    <citation type="submission" date="2023-10" db="EMBL/GenBank/DDBJ databases">
        <title>Chromosome-level genome of the transformable northern wattle, Acacia crassicarpa.</title>
        <authorList>
            <person name="Massaro I."/>
            <person name="Sinha N.R."/>
            <person name="Poethig S."/>
            <person name="Leichty A.R."/>
        </authorList>
    </citation>
    <scope>NUCLEOTIDE SEQUENCE</scope>
    <source>
        <strain evidence="12">Acra3RX</strain>
        <tissue evidence="12">Leaf</tissue>
    </source>
</reference>
<evidence type="ECO:0000256" key="9">
    <source>
        <dbReference type="SAM" id="Coils"/>
    </source>
</evidence>
<dbReference type="InterPro" id="IPR000232">
    <property type="entry name" value="HSF_DNA-bd"/>
</dbReference>
<comment type="subcellular location">
    <subcellularLocation>
        <location evidence="1">Nucleus</location>
    </subcellularLocation>
</comment>
<dbReference type="GO" id="GO:0006357">
    <property type="term" value="P:regulation of transcription by RNA polymerase II"/>
    <property type="evidence" value="ECO:0007669"/>
    <property type="project" value="TreeGrafter"/>
</dbReference>
<comment type="caution">
    <text evidence="12">The sequence shown here is derived from an EMBL/GenBank/DDBJ whole genome shotgun (WGS) entry which is preliminary data.</text>
</comment>
<dbReference type="Pfam" id="PF00447">
    <property type="entry name" value="HSF_DNA-bind"/>
    <property type="match status" value="1"/>
</dbReference>
<dbReference type="InterPro" id="IPR036388">
    <property type="entry name" value="WH-like_DNA-bd_sf"/>
</dbReference>
<proteinExistence type="inferred from homology"/>
<dbReference type="GO" id="GO:0003700">
    <property type="term" value="F:DNA-binding transcription factor activity"/>
    <property type="evidence" value="ECO:0007669"/>
    <property type="project" value="InterPro"/>
</dbReference>
<dbReference type="SMART" id="SM00415">
    <property type="entry name" value="HSF"/>
    <property type="match status" value="1"/>
</dbReference>
<dbReference type="GO" id="GO:0034605">
    <property type="term" value="P:cellular response to heat"/>
    <property type="evidence" value="ECO:0007669"/>
    <property type="project" value="TreeGrafter"/>
</dbReference>
<dbReference type="GO" id="GO:0000978">
    <property type="term" value="F:RNA polymerase II cis-regulatory region sequence-specific DNA binding"/>
    <property type="evidence" value="ECO:0007669"/>
    <property type="project" value="TreeGrafter"/>
</dbReference>
<keyword evidence="5" id="KW-0238">DNA-binding</keyword>
<dbReference type="GO" id="GO:0005634">
    <property type="term" value="C:nucleus"/>
    <property type="evidence" value="ECO:0007669"/>
    <property type="project" value="UniProtKB-SubCell"/>
</dbReference>
<feature type="region of interest" description="Disordered" evidence="10">
    <location>
        <begin position="449"/>
        <end position="482"/>
    </location>
</feature>
<dbReference type="PRINTS" id="PR00056">
    <property type="entry name" value="HSFDOMAIN"/>
</dbReference>
<protein>
    <recommendedName>
        <fullName evidence="11">HSF-type DNA-binding domain-containing protein</fullName>
    </recommendedName>
</protein>
<dbReference type="SUPFAM" id="SSF46785">
    <property type="entry name" value="Winged helix' DNA-binding domain"/>
    <property type="match status" value="1"/>
</dbReference>
<dbReference type="PANTHER" id="PTHR10015:SF427">
    <property type="entry name" value="HEAT SHOCK FACTOR PROTEIN"/>
    <property type="match status" value="1"/>
</dbReference>
<evidence type="ECO:0000259" key="11">
    <source>
        <dbReference type="PROSITE" id="PS00434"/>
    </source>
</evidence>
<gene>
    <name evidence="12" type="ORF">QN277_009029</name>
</gene>
<feature type="region of interest" description="Disordered" evidence="10">
    <location>
        <begin position="217"/>
        <end position="236"/>
    </location>
</feature>
<sequence>MMDGVHGGVVNPAAANVNSLPPFLSKTYDMVEDPSINSVVSWSDNNNSFVVWDVPEFAREILPKYFKHNNFSSFVRQLNTYGFRKVDPDRWEFANEGFLRGQKQLLKSISRRKATQVNGNQQPSPSQSKPVGACIEVGKFGLDEEVERLKRDKNVLMQELVRLRQQQQTTDNQLQSVGQRVQVMEQRQQQMMSFLAKAMQSPGFMAQFVQQQSDSNRHIAGGNKKRRLHRQQEDTLPSDHLYNALGGRVLKYQPSMNEAAKALLRQLLQMNASSRRESSINNPDAFLIDDIPSAIPLDSGSTSSRASGVTLSEVPPASGQSYMAGQSQLPVNRVTTNISHLQSSRAVLTDPVKVAEFPGLNLHNCPENVLGIGEVQGVETESSLVNPELTFAGPDTGHAGDIDMMSAVLDGAQSVEVEAEAFSPDPDGISRLPSINDVFWEQFLTGSPLTGDTDDISSSPLGCGLTTEGESPSREDNGQEKLDKIKHIDHLAQQMELLASNNS</sequence>
<dbReference type="AlphaFoldDB" id="A0AAE1M815"/>
<keyword evidence="2" id="KW-0597">Phosphoprotein</keyword>
<name>A0AAE1M815_9FABA</name>
<evidence type="ECO:0000256" key="8">
    <source>
        <dbReference type="ARBA" id="ARBA00061350"/>
    </source>
</evidence>
<keyword evidence="4" id="KW-0346">Stress response</keyword>
<dbReference type="EMBL" id="JAWXYG010000013">
    <property type="protein sequence ID" value="KAK4256120.1"/>
    <property type="molecule type" value="Genomic_DNA"/>
</dbReference>
<keyword evidence="7" id="KW-0539">Nucleus</keyword>
<dbReference type="Gene3D" id="1.10.10.10">
    <property type="entry name" value="Winged helix-like DNA-binding domain superfamily/Winged helix DNA-binding domain"/>
    <property type="match status" value="1"/>
</dbReference>
<evidence type="ECO:0000313" key="12">
    <source>
        <dbReference type="EMBL" id="KAK4256120.1"/>
    </source>
</evidence>
<keyword evidence="3" id="KW-0805">Transcription regulation</keyword>
<feature type="compositionally biased region" description="Polar residues" evidence="10">
    <location>
        <begin position="449"/>
        <end position="460"/>
    </location>
</feature>
<dbReference type="PANTHER" id="PTHR10015">
    <property type="entry name" value="HEAT SHOCK TRANSCRIPTION FACTOR"/>
    <property type="match status" value="1"/>
</dbReference>
<evidence type="ECO:0000256" key="2">
    <source>
        <dbReference type="ARBA" id="ARBA00022553"/>
    </source>
</evidence>
<keyword evidence="6" id="KW-0804">Transcription</keyword>
<evidence type="ECO:0000256" key="10">
    <source>
        <dbReference type="SAM" id="MobiDB-lite"/>
    </source>
</evidence>
<dbReference type="PROSITE" id="PS00434">
    <property type="entry name" value="HSF_DOMAIN"/>
    <property type="match status" value="1"/>
</dbReference>
<evidence type="ECO:0000256" key="1">
    <source>
        <dbReference type="ARBA" id="ARBA00004123"/>
    </source>
</evidence>
<keyword evidence="13" id="KW-1185">Reference proteome</keyword>
<evidence type="ECO:0000313" key="13">
    <source>
        <dbReference type="Proteomes" id="UP001293593"/>
    </source>
</evidence>
<dbReference type="InterPro" id="IPR036390">
    <property type="entry name" value="WH_DNA-bd_sf"/>
</dbReference>
<feature type="compositionally biased region" description="Basic and acidic residues" evidence="10">
    <location>
        <begin position="471"/>
        <end position="482"/>
    </location>
</feature>
<evidence type="ECO:0000256" key="7">
    <source>
        <dbReference type="ARBA" id="ARBA00023242"/>
    </source>
</evidence>